<evidence type="ECO:0000313" key="4">
    <source>
        <dbReference type="Proteomes" id="UP000028002"/>
    </source>
</evidence>
<gene>
    <name evidence="3" type="ORF">MEG1DRAFT_00231</name>
</gene>
<protein>
    <recommendedName>
        <fullName evidence="2">Putative auto-transporter adhesin head GIN domain-containing protein</fullName>
    </recommendedName>
</protein>
<accession>A0A081S1P2</accession>
<dbReference type="PATRIC" id="fig|1393735.3.peg.233"/>
<dbReference type="InterPro" id="IPR021255">
    <property type="entry name" value="DUF2807"/>
</dbReference>
<dbReference type="Pfam" id="PF10988">
    <property type="entry name" value="DUF2807"/>
    <property type="match status" value="1"/>
</dbReference>
<dbReference type="EMBL" id="JGVH01000003">
    <property type="protein sequence ID" value="KER04845.1"/>
    <property type="molecule type" value="Genomic_DNA"/>
</dbReference>
<evidence type="ECO:0000256" key="1">
    <source>
        <dbReference type="SAM" id="SignalP"/>
    </source>
</evidence>
<dbReference type="Gene3D" id="2.160.20.120">
    <property type="match status" value="1"/>
</dbReference>
<proteinExistence type="predicted"/>
<dbReference type="AlphaFoldDB" id="A0A081S1P2"/>
<keyword evidence="1" id="KW-0732">Signal</keyword>
<sequence>MNYLYLKGKKSKFKITALISLLLSSFINIAQASDMEKRIEIAQFNNITLAKGLDVTIICKDTLPYVIANGSRKVLDKLQVDVHQKKLSIMGTAKDYDSWDFADNKATLKIYTNTPIETVRIMFGVKFTADACAISKKELNINGSMGANFAINGQTEKLNAELSMGTTFNSDIDTFKVDTANVSMAMGAEANLCNAKVINGSVAMGGIVYIGSHTIDNINATMGAMVKTRNCKL</sequence>
<evidence type="ECO:0000259" key="2">
    <source>
        <dbReference type="Pfam" id="PF10988"/>
    </source>
</evidence>
<feature type="signal peptide" evidence="1">
    <location>
        <begin position="1"/>
        <end position="32"/>
    </location>
</feature>
<evidence type="ECO:0000313" key="3">
    <source>
        <dbReference type="EMBL" id="KER04845.1"/>
    </source>
</evidence>
<feature type="chain" id="PRO_5001763661" description="Putative auto-transporter adhesin head GIN domain-containing protein" evidence="1">
    <location>
        <begin position="33"/>
        <end position="233"/>
    </location>
</feature>
<reference evidence="3 4" key="1">
    <citation type="submission" date="2014-03" db="EMBL/GenBank/DDBJ databases">
        <title>Draft Genome of Photorhabdus temperata Meg1.</title>
        <authorList>
            <person name="Hurst S.G.IV."/>
            <person name="Morris K."/>
            <person name="Thomas K."/>
            <person name="Tisa L.S."/>
        </authorList>
    </citation>
    <scope>NUCLEOTIDE SEQUENCE [LARGE SCALE GENOMIC DNA]</scope>
    <source>
        <strain evidence="3 4">Meg1</strain>
    </source>
</reference>
<dbReference type="Proteomes" id="UP000028002">
    <property type="component" value="Unassembled WGS sequence"/>
</dbReference>
<organism evidence="3 4">
    <name type="scientific">Photorhabdus temperata subsp. temperata Meg1</name>
    <dbReference type="NCBI Taxonomy" id="1393735"/>
    <lineage>
        <taxon>Bacteria</taxon>
        <taxon>Pseudomonadati</taxon>
        <taxon>Pseudomonadota</taxon>
        <taxon>Gammaproteobacteria</taxon>
        <taxon>Enterobacterales</taxon>
        <taxon>Morganellaceae</taxon>
        <taxon>Photorhabdus</taxon>
    </lineage>
</organism>
<feature type="domain" description="Putative auto-transporter adhesin head GIN" evidence="2">
    <location>
        <begin position="43"/>
        <end position="210"/>
    </location>
</feature>
<name>A0A081S1P2_PHOTE</name>
<dbReference type="RefSeq" id="WP_021323743.1">
    <property type="nucleotide sequence ID" value="NZ_CAWLUD010000003.1"/>
</dbReference>
<comment type="caution">
    <text evidence="3">The sequence shown here is derived from an EMBL/GenBank/DDBJ whole genome shotgun (WGS) entry which is preliminary data.</text>
</comment>